<feature type="domain" description="ACB" evidence="4">
    <location>
        <begin position="40"/>
        <end position="125"/>
    </location>
</feature>
<evidence type="ECO:0000256" key="2">
    <source>
        <dbReference type="ARBA" id="ARBA00023140"/>
    </source>
</evidence>
<evidence type="ECO:0000256" key="1">
    <source>
        <dbReference type="ARBA" id="ARBA00004275"/>
    </source>
</evidence>
<dbReference type="Gene3D" id="1.20.80.10">
    <property type="match status" value="1"/>
</dbReference>
<sequence>MAARSLFAPLRFVSLSRVGRATAVPVLKFHTSASPLMGATVEQFNLAKRQLATLKNDPGNMAKLQIYALFKQSTEGQCTSSKPGMLDFVKKAKWDAWKSLGSISQEEARQKYCDLIGSLVTEEGGSAQVVAQAAGSGPTYKDLVVTTEDKITTIMLNRPAKKNAITTELYTDIISALDQAAKDSSVLTVITGAGDFYCSGNDLSNFTKIPEGGIDALAKKSGDLLRNYINAYIDFPKPLVAVVNGPAVGVSVTVLALFDLVYATDRATFHTPFSKLGQSPEGCSSYTFPLIMGPSKASEMLLFNKKLTAAQACDQGLVTEVFPDASFQTEVWNRLKAYAQLPPNSLALSKQLVRSAELERLHAANDAEVARLVERWQSDECMAAIMGFFQGKAKL</sequence>
<dbReference type="Proteomes" id="UP000694546">
    <property type="component" value="Chromosome 23"/>
</dbReference>
<gene>
    <name evidence="5" type="primary">eci2</name>
</gene>
<proteinExistence type="predicted"/>
<dbReference type="InterPro" id="IPR051053">
    <property type="entry name" value="ECH/Chromodomain_protein"/>
</dbReference>
<dbReference type="Gene3D" id="1.10.12.10">
    <property type="entry name" value="Lyase 2-enoyl-coa Hydratase, Chain A, domain 2"/>
    <property type="match status" value="1"/>
</dbReference>
<protein>
    <submittedName>
        <fullName evidence="5">Enoyl-CoA delta isomerase 2</fullName>
    </submittedName>
</protein>
<evidence type="ECO:0000259" key="4">
    <source>
        <dbReference type="PROSITE" id="PS51228"/>
    </source>
</evidence>
<dbReference type="CTD" id="10455"/>
<dbReference type="PANTHER" id="PTHR43684:SF1">
    <property type="entry name" value="ENOYL-COA DELTA ISOMERASE 2"/>
    <property type="match status" value="1"/>
</dbReference>
<dbReference type="InterPro" id="IPR000582">
    <property type="entry name" value="Acyl-CoA-binding_protein"/>
</dbReference>
<dbReference type="OMA" id="LHCDFVY"/>
<dbReference type="GO" id="GO:0005777">
    <property type="term" value="C:peroxisome"/>
    <property type="evidence" value="ECO:0007669"/>
    <property type="project" value="UniProtKB-SubCell"/>
</dbReference>
<keyword evidence="6" id="KW-1185">Reference proteome</keyword>
<dbReference type="GO" id="GO:0005739">
    <property type="term" value="C:mitochondrion"/>
    <property type="evidence" value="ECO:0007669"/>
    <property type="project" value="TreeGrafter"/>
</dbReference>
<dbReference type="GeneID" id="115537431"/>
<dbReference type="Ensembl" id="ENSGMOT00000015389.2">
    <property type="protein sequence ID" value="ENSGMOP00000015003.2"/>
    <property type="gene ID" value="ENSGMOG00000014040.2"/>
</dbReference>
<dbReference type="Gene3D" id="3.90.226.10">
    <property type="entry name" value="2-enoyl-CoA Hydratase, Chain A, domain 1"/>
    <property type="match status" value="1"/>
</dbReference>
<dbReference type="Pfam" id="PF00887">
    <property type="entry name" value="ACBP"/>
    <property type="match status" value="1"/>
</dbReference>
<keyword evidence="2" id="KW-0576">Peroxisome</keyword>
<dbReference type="InterPro" id="IPR001753">
    <property type="entry name" value="Enoyl-CoA_hydra/iso"/>
</dbReference>
<dbReference type="SUPFAM" id="SSF47027">
    <property type="entry name" value="Acyl-CoA binding protein"/>
    <property type="match status" value="1"/>
</dbReference>
<dbReference type="InterPro" id="IPR014748">
    <property type="entry name" value="Enoyl-CoA_hydra_C"/>
</dbReference>
<reference evidence="5" key="2">
    <citation type="submission" date="2025-09" db="UniProtKB">
        <authorList>
            <consortium name="Ensembl"/>
        </authorList>
    </citation>
    <scope>IDENTIFICATION</scope>
</reference>
<keyword evidence="3" id="KW-0413">Isomerase</keyword>
<evidence type="ECO:0000313" key="6">
    <source>
        <dbReference type="Proteomes" id="UP000694546"/>
    </source>
</evidence>
<dbReference type="InterPro" id="IPR035984">
    <property type="entry name" value="Acyl-CoA-binding_sf"/>
</dbReference>
<evidence type="ECO:0000313" key="5">
    <source>
        <dbReference type="Ensembl" id="ENSGMOP00000015003.2"/>
    </source>
</evidence>
<dbReference type="PRINTS" id="PR00689">
    <property type="entry name" value="ACOABINDINGP"/>
</dbReference>
<organism evidence="5 6">
    <name type="scientific">Gadus morhua</name>
    <name type="common">Atlantic cod</name>
    <dbReference type="NCBI Taxonomy" id="8049"/>
    <lineage>
        <taxon>Eukaryota</taxon>
        <taxon>Metazoa</taxon>
        <taxon>Chordata</taxon>
        <taxon>Craniata</taxon>
        <taxon>Vertebrata</taxon>
        <taxon>Euteleostomi</taxon>
        <taxon>Actinopterygii</taxon>
        <taxon>Neopterygii</taxon>
        <taxon>Teleostei</taxon>
        <taxon>Neoteleostei</taxon>
        <taxon>Acanthomorphata</taxon>
        <taxon>Zeiogadaria</taxon>
        <taxon>Gadariae</taxon>
        <taxon>Gadiformes</taxon>
        <taxon>Gadoidei</taxon>
        <taxon>Gadidae</taxon>
        <taxon>Gadus</taxon>
    </lineage>
</organism>
<dbReference type="RefSeq" id="XP_030205222.1">
    <property type="nucleotide sequence ID" value="XM_030349362.1"/>
</dbReference>
<dbReference type="CDD" id="cd06558">
    <property type="entry name" value="crotonase-like"/>
    <property type="match status" value="1"/>
</dbReference>
<dbReference type="GO" id="GO:0000062">
    <property type="term" value="F:fatty-acyl-CoA binding"/>
    <property type="evidence" value="ECO:0007669"/>
    <property type="project" value="InterPro"/>
</dbReference>
<accession>A0A8C5F871</accession>
<dbReference type="GeneTree" id="ENSGT00940000155105"/>
<dbReference type="PROSITE" id="PS51228">
    <property type="entry name" value="ACB_2"/>
    <property type="match status" value="1"/>
</dbReference>
<dbReference type="InterPro" id="IPR014352">
    <property type="entry name" value="FERM/acyl-CoA-bd_prot_sf"/>
</dbReference>
<dbReference type="AlphaFoldDB" id="A0A8C5F871"/>
<dbReference type="FunFam" id="3.90.226.10:FF:000084">
    <property type="entry name" value="Enoyl-CoA delta isomerase 2, mitochondrial"/>
    <property type="match status" value="1"/>
</dbReference>
<dbReference type="KEGG" id="gmh:115537431"/>
<dbReference type="SUPFAM" id="SSF52096">
    <property type="entry name" value="ClpP/crotonase"/>
    <property type="match status" value="1"/>
</dbReference>
<comment type="subcellular location">
    <subcellularLocation>
        <location evidence="1">Peroxisome</location>
    </subcellularLocation>
</comment>
<dbReference type="InterPro" id="IPR029045">
    <property type="entry name" value="ClpP/crotonase-like_dom_sf"/>
</dbReference>
<dbReference type="Pfam" id="PF00378">
    <property type="entry name" value="ECH_1"/>
    <property type="match status" value="1"/>
</dbReference>
<evidence type="ECO:0000256" key="3">
    <source>
        <dbReference type="ARBA" id="ARBA00023235"/>
    </source>
</evidence>
<dbReference type="OrthoDB" id="409763at2759"/>
<dbReference type="PANTHER" id="PTHR43684">
    <property type="match status" value="1"/>
</dbReference>
<name>A0A8C5F871_GADMO</name>
<dbReference type="GO" id="GO:0004165">
    <property type="term" value="F:delta(3)-delta(2)-enoyl-CoA isomerase activity"/>
    <property type="evidence" value="ECO:0007669"/>
    <property type="project" value="UniProtKB-ARBA"/>
</dbReference>
<reference evidence="5" key="1">
    <citation type="submission" date="2025-08" db="UniProtKB">
        <authorList>
            <consortium name="Ensembl"/>
        </authorList>
    </citation>
    <scope>IDENTIFICATION</scope>
</reference>